<evidence type="ECO:0008006" key="15">
    <source>
        <dbReference type="Google" id="ProtNLM"/>
    </source>
</evidence>
<accession>A0A8J2S667</accession>
<keyword evidence="2" id="KW-0813">Transport</keyword>
<dbReference type="InterPro" id="IPR014853">
    <property type="entry name" value="VWF/SSPO/ZAN-like_Cys-rich_dom"/>
</dbReference>
<dbReference type="Pfam" id="PF00094">
    <property type="entry name" value="VWD"/>
    <property type="match status" value="1"/>
</dbReference>
<gene>
    <name evidence="13" type="ORF">DGAL_LOCUS13630</name>
</gene>
<dbReference type="FunFam" id="2.20.80.10:FF:000003">
    <property type="entry name" value="Apolipoprotein lipid transfer particle"/>
    <property type="match status" value="1"/>
</dbReference>
<dbReference type="PANTHER" id="PTHR23345:SF15">
    <property type="entry name" value="VITELLOGENIN 1-RELATED"/>
    <property type="match status" value="1"/>
</dbReference>
<dbReference type="Pfam" id="PF08742">
    <property type="entry name" value="C8"/>
    <property type="match status" value="1"/>
</dbReference>
<keyword evidence="6" id="KW-0445">Lipid transport</keyword>
<dbReference type="GO" id="GO:0005576">
    <property type="term" value="C:extracellular region"/>
    <property type="evidence" value="ECO:0007669"/>
    <property type="project" value="UniProtKB-SubCell"/>
</dbReference>
<evidence type="ECO:0000256" key="10">
    <source>
        <dbReference type="SAM" id="SignalP"/>
    </source>
</evidence>
<dbReference type="SMART" id="SM00216">
    <property type="entry name" value="VWD"/>
    <property type="match status" value="1"/>
</dbReference>
<evidence type="ECO:0000256" key="6">
    <source>
        <dbReference type="ARBA" id="ARBA00023055"/>
    </source>
</evidence>
<dbReference type="Pfam" id="PF01347">
    <property type="entry name" value="Vitellogenin_N"/>
    <property type="match status" value="1"/>
</dbReference>
<dbReference type="EMBL" id="CAKKLH010000300">
    <property type="protein sequence ID" value="CAH0110130.1"/>
    <property type="molecule type" value="Genomic_DNA"/>
</dbReference>
<dbReference type="InterPro" id="IPR009454">
    <property type="entry name" value="Lipid_transpt_open_b-sht"/>
</dbReference>
<dbReference type="FunFam" id="2.20.50.20:FF:000003">
    <property type="entry name" value="Microsomal triglyceride transfer protein large subunit"/>
    <property type="match status" value="1"/>
</dbReference>
<dbReference type="InterPro" id="IPR050733">
    <property type="entry name" value="Vitellogenin/Apolipophorin"/>
</dbReference>
<dbReference type="PROSITE" id="PS51211">
    <property type="entry name" value="VITELLOGENIN"/>
    <property type="match status" value="1"/>
</dbReference>
<dbReference type="InterPro" id="IPR015817">
    <property type="entry name" value="Vitellinogen_open_b-sht_sub1"/>
</dbReference>
<comment type="caution">
    <text evidence="13">The sequence shown here is derived from an EMBL/GenBank/DDBJ whole genome shotgun (WGS) entry which is preliminary data.</text>
</comment>
<evidence type="ECO:0000259" key="11">
    <source>
        <dbReference type="PROSITE" id="PS51211"/>
    </source>
</evidence>
<evidence type="ECO:0000256" key="1">
    <source>
        <dbReference type="ARBA" id="ARBA00004613"/>
    </source>
</evidence>
<dbReference type="Pfam" id="PF06448">
    <property type="entry name" value="DUF1081"/>
    <property type="match status" value="1"/>
</dbReference>
<feature type="domain" description="Vitellogenin" evidence="11">
    <location>
        <begin position="45"/>
        <end position="675"/>
    </location>
</feature>
<evidence type="ECO:0000313" key="14">
    <source>
        <dbReference type="Proteomes" id="UP000789390"/>
    </source>
</evidence>
<evidence type="ECO:0000256" key="3">
    <source>
        <dbReference type="ARBA" id="ARBA00022525"/>
    </source>
</evidence>
<evidence type="ECO:0000256" key="9">
    <source>
        <dbReference type="PROSITE-ProRule" id="PRU00557"/>
    </source>
</evidence>
<organism evidence="13 14">
    <name type="scientific">Daphnia galeata</name>
    <dbReference type="NCBI Taxonomy" id="27404"/>
    <lineage>
        <taxon>Eukaryota</taxon>
        <taxon>Metazoa</taxon>
        <taxon>Ecdysozoa</taxon>
        <taxon>Arthropoda</taxon>
        <taxon>Crustacea</taxon>
        <taxon>Branchiopoda</taxon>
        <taxon>Diplostraca</taxon>
        <taxon>Cladocera</taxon>
        <taxon>Anomopoda</taxon>
        <taxon>Daphniidae</taxon>
        <taxon>Daphnia</taxon>
    </lineage>
</organism>
<comment type="caution">
    <text evidence="9">Lacks conserved residue(s) required for the propagation of feature annotation.</text>
</comment>
<dbReference type="PANTHER" id="PTHR23345">
    <property type="entry name" value="VITELLOGENIN-RELATED"/>
    <property type="match status" value="1"/>
</dbReference>
<dbReference type="PROSITE" id="PS51233">
    <property type="entry name" value="VWFD"/>
    <property type="match status" value="1"/>
</dbReference>
<dbReference type="InterPro" id="IPR011030">
    <property type="entry name" value="Lipovitellin_superhlx_dom"/>
</dbReference>
<dbReference type="Gene3D" id="1.25.10.20">
    <property type="entry name" value="Vitellinogen, superhelical"/>
    <property type="match status" value="1"/>
</dbReference>
<dbReference type="GO" id="GO:0045735">
    <property type="term" value="F:nutrient reservoir activity"/>
    <property type="evidence" value="ECO:0007669"/>
    <property type="project" value="UniProtKB-KW"/>
</dbReference>
<name>A0A8J2S667_9CRUS</name>
<dbReference type="InterPro" id="IPR015819">
    <property type="entry name" value="Lipid_transp_b-sht_shell"/>
</dbReference>
<dbReference type="InterPro" id="IPR015255">
    <property type="entry name" value="Vitellinogen_open_b-sht"/>
</dbReference>
<dbReference type="Gene3D" id="2.20.50.20">
    <property type="entry name" value="Lipovitellin. Chain A, domain 3"/>
    <property type="match status" value="1"/>
</dbReference>
<dbReference type="FunFam" id="2.30.230.10:FF:000007">
    <property type="entry name" value="Apolipoprotein lipid transfer particle"/>
    <property type="match status" value="1"/>
</dbReference>
<dbReference type="Proteomes" id="UP000789390">
    <property type="component" value="Unassembled WGS sequence"/>
</dbReference>
<dbReference type="InterPro" id="IPR001747">
    <property type="entry name" value="Vitellogenin_N"/>
</dbReference>
<evidence type="ECO:0000256" key="4">
    <source>
        <dbReference type="ARBA" id="ARBA00022729"/>
    </source>
</evidence>
<evidence type="ECO:0000256" key="7">
    <source>
        <dbReference type="ARBA" id="ARBA00023157"/>
    </source>
</evidence>
<dbReference type="SMART" id="SM00638">
    <property type="entry name" value="LPD_N"/>
    <property type="match status" value="1"/>
</dbReference>
<protein>
    <recommendedName>
        <fullName evidence="15">Vitellogenin domain-containing protein</fullName>
    </recommendedName>
</protein>
<keyword evidence="4 10" id="KW-0732">Signal</keyword>
<dbReference type="InterPro" id="IPR001846">
    <property type="entry name" value="VWF_type-D"/>
</dbReference>
<sequence length="4196" mass="473308">MKLLSFFSYLLGIIFFVCHVNAVPSGNRLASCSKSECPKSFKFRYSPGKSYSYRYEVNVASSVDGVSDSKESRIHLTAKVHFDVHTPCDWTLRVRDVTLQDSELTDETRKSNVPGENAFKEALERFDLSFTFHDGGVPYICPSVDEPVWSVNMKRGILSSFQNTMPRFDINHESLDTDVSGTCKVDYVFDGADANAIRVLKTHDFSSCTNRYGLSDALSSVPYRFFGAGYESIPLTNSTSWCEQTIAAHRITQYRCEEKHLVRPFSNEGSGAATTVKQSLEFIDQLQIDEIDNSDSVSNNDHKPRKRSSLLFHHSKISSSSSSDSAITLPLTLQSLCQHTEEGVESEAAAAFGRLVKSLRTMDYLALSELMNEADAMCRDGEAARKHLLNGLISAATSDAITAMKDEVTKGKVDEALIDRWITSLAFIPRPTGKHLNAALPLLDNAAFSRRVSLSISSMAEKVCATGCVSEVSLLVGKLSKQLGNSCQTRSRDEREEIILALKSLSNIGMAISGDHLDTVKQCFQEKDNPTEVRITALKAFRDIPCHIRGGAAMEILADNNEDSEIRIAAYLGVMKCSDYKTVLAIKDLLNREEVNQVGSFIWTHLNNLATTSLPSKLEIQGLILDHAMIDKFDTDERKFSRNYEKSILLDQYNAAASLESNIIFSQNSYLPRSASLNLTVDIFGQSVNLFEFDGRMEGFELYIESLFGPSGLYHQKEVGYILQGLRSKRKVNPSSPNQPDAGKLQVMEEQFDAASRFKDEPEMSMSLKVFGNEVGYGHWEGRNEILERIRKLSPISKLHNLMNGEENQFSYASQYIDSTHTIPLAVGLPLNLMAQGQVVAEIRGHMRTDLKSVFSSGKGEVVWKMHPSAAVIFNGAMSVDAIAVKTGVTLEATLHSSISTSGKFSLNGLRLFDLQIDLPQEKAEIITFKSDLTLTHRNVKTSLDGIVENRVEMSDCTGGLTQRYLGLQICSKMGYPNASEQENLVYFPLTGPSHLSIELTKLDPSITSYRFLHKLENTEAIKSWTLSFHPEGSKESKEVGLKAGIEFKESDSGFLEFNLMLPSKNYETKGTFIWKEETKTIEASLMRDTKEKLLVVKASLDRSSCSKQSAVFCYQPTLYLILSNKKLIELDGNIKLTEKQGKRNYELSLNSTLGSWSTVSKGYYLMDEKSHVSNVTIDYTSNPRTRPERIQIEMKMNKESAHGLRQLDVHLGVEPSAYPNRNFVGNWRLQQGLGHFENVLMMNIGPMPRDSRNSLTIHQGFSYSVGLSQNLKLKSHFEMTLPAKGLDVGLIIGHEQTDFKTDSLFIGRYAPNKELQCGMLFVKTPGVLLKASGTFNLTLPSQPVIKLNAKIQEQSKNNYRVDADGIWGQETDFQLSSMYDNQVKSTHSTQQLTVEVTGSTISPTEFSYIYRTNYTALEVQVQSSCGKDAVSFYVLHENPTKEESKVASKIGYLNYLHTIDAYWKELSDSKKGTLDIHIDKVMDVRSDFSTDVATNGRRDVSIDVQWDPNRNPQKKLIVKTTFEPSNLNPQDWTSAVILSYPGSFIRGNFAALTQKNNRSLSGTVDLGSRKTINFLAASVRTESALVYEVVLETPFNGWNLTKALFTSESSDLRHKTQLMTKWGTNSHFEVGVDALVELNSVSKSAEVSLDLKSSFDRIEKFKITAKGELMPRILENSFKIQWGNHEEIRMGTNFEWSFDGQFMIKSNASLTSPFPQLNHVSFELYHNTEWESAQLFEIRGAWILNQLKYTAALKGENPGSNKRWEATAVLTTPNPLYAVIGLSSQYKADDKQPSFDLQINWPEKEAGIHMDADILSEGYNRGRFQVKTPFEQLRNFAVDGSFTPPSSDPYVFKLDLGTRWNEMEYVTFNSTFEAESPINGDLFVDLKTSILGHDNYGTRLKLNIDLAEFPSASTLIVVTYPSNRIGFSLNGSMAEVEYGSSTDVMATLDIADSPKIAINITHETKGLMDFKTTTSFSKGEEFYSLNSYATTTDDGQFVASLSVMTPMDRLSESEIRVRYLKKIIDEANIELAFEGGAKWKEFSQENTFSGRFHYLISAEPVEEFMEKTTTNIEFKVVSPLEILQRLILKAKLVNENSEMLPKMEMVYNNHTLTVGGSVNFITENANIVITKKTPYQPKATSIRMNSTWALEDNKILVKGIVSTNVQGFNRIPWKLDITIVDSEDDENVWERLVTGEARLANSQFILMNAALLPAKLTANMATPFASFKNVNLTVDYEQSGDSATAITAELRINENLSEMTGSIDWPQDNTIPVSTQLTLNTPYDYEQLTLSWTSADPLVAAELLASWNEKSLPNNLQVRYNLDLSSLDKIDIDLKLDLNAEPQKDMWAFRFNSDTTERFTGLISVSTPLADLKTAELSASNTGKAYKFFGNLDTKAISGKLQANLIGDDQSGISIDTSLEVLQFCQFAFKFAIDGNYSDVSLDSSAVWDPLLVQWGIQSKFKRSGWSKYAWNTALSADSDRKWLFDIDLDFKDIYSLYSHKIRYEAVHDKTLYSTYASLSIDDIHYQGQLGVDWGASNPIELKFNNKKLVKNLGNALVEIISPWSKEPSLVVDVTVDARQQPVEFKINAEVADRIVIVGMDIKFHSFSSMSAKTNLITTQPWLPRASFYLHTDSGRDSFNGSYVVEWSDGYLLDVNVFRQETDTVSILEEKNINGLVKIKSSWNKVPEASVRYSRLTSPTVTKSGITFSHNYTEIVKVDYNSTDKSSAGHDMNDGQLEFSGTLFSGGIAFGRHYKYSGGQDGENLPRSLNRILEFYEVGKRPQYTLRAEVLEKETFTGQEHVVKLSSPYRTIEFLTHLDFPDGVFRHGSEFRWRPDAKIAYEIEIENKTTAAANDYVMTTTIITPVRSLGITGTMRQTKLNLRAISEVVWDLKRRDSVAKVTFTWENTTKTRDVEADRVKIAFSQGNLPQELAILTEIHRSAKHPLNMHTEIQYSNEPKRNLLIDTVVTARNGHYRCDMNMTHQATQLELHQILEYERNVNGRTKLTHFFSHSNANSERMVLEHLLTLDQQEKKIIFTASSPTMTLRNLGQFTQSGNNSLLTYEVQQDDGMTRTAELSYSSHLPYAQFVAQYDPENQKGFHMKAGMQDRRQVTLELFNTEEQERISLFDFAFRLNHSRLVTSRTQWPTDWKNRVHQGVDRIRGYLTSTADQWVTAFVLSSFSETVGSILTIADDIGVVLETALLNFSEEIGKFQDDAEQMKQNIINGYYDGAFFAKLIVEMGGAIVQDIPFGSYAQSFVTFFEKTGNRILKPFTNEENSFSRWLAHMEQHFGAFSETVTTWLGEQWKWPTEGSSKALAEISAVFRKIAEEYDRFVKHFQKSFWESMPEIAIPLRSLLQNSWNDVYAVIRPLVLRGFITVESAAWNVIKELLDYFYMHREAIVESTYFQKLSLLLDDLKQFYLDMQSTDWPSRIRKYLTRTGQFLLQKYSDLDDYLSWIVKLNSEFDVIYRGFLMENPELQKGVENWQKFAAFIQWSYNHLDVTPKMYDLAALLRERGAELWRQTVTDAQMRHTLQKTMFRFNPELGSIELEQKLPFPWISLDETPLFDQLPEIQKVRSVLSLFKPSNTSMMDVVFSYVPKQQQLSNLLPPFKSSAHLVGLQHFTTFNGRHFDFVGPCTYLLARDFLTHNFTLAVQYISSRGKPYASVLQLIIDDVQWDLDLANRTVRVDGISQMLPTFGSSIKHGTAAFYENGKFVIESFAKGIRLECIAAYDVCTFTLSGWYNNKVAGLLGTMDNEPTTDLIRPNRAIDLDLTSLARSWDVSTKKECKTIDNFARKSVPSDDSLTEICSSFFQSQRSTLKKCLSVIDPSPYLKMCMIKSRTKGNAQDGCHAAAAYVSACAAKGVLLRIPSQCVRCQMDNELLSEGDAKDFNQDKSNRPSSDVVFLLDLKKCNEPDTTSARFLPSLINALEKELIIQKFTKNRYSLIAFGGQAPYDKPRVRTINGQEFVYAKDTANLFENLPYGNGPTGIMDALRLASKLNFRPGVSKTFILLPCSSCESDRAHEITSQSLLEQDVTIHVLTNAEFRFIKANVSRQFLGIDATMGFTPKEVKGRLIGDADLRRQARLPHSLLGICAPVALETNGTIFAVSRLREQRKNSGDSKRAINVWVKRVATTTRSADCLKCTCNLKNYSESVIDCRVCIRRETLNVDTSFLVDEATLQNLNRSNRNRPKEE</sequence>
<evidence type="ECO:0000256" key="5">
    <source>
        <dbReference type="ARBA" id="ARBA00022761"/>
    </source>
</evidence>
<proteinExistence type="predicted"/>
<feature type="chain" id="PRO_5035188318" description="Vitellogenin domain-containing protein" evidence="10">
    <location>
        <begin position="23"/>
        <end position="4196"/>
    </location>
</feature>
<feature type="signal peptide" evidence="10">
    <location>
        <begin position="1"/>
        <end position="22"/>
    </location>
</feature>
<dbReference type="InterPro" id="IPR015816">
    <property type="entry name" value="Vitellinogen_b-sht_N"/>
</dbReference>
<keyword evidence="3" id="KW-0964">Secreted</keyword>
<dbReference type="Gene3D" id="2.20.80.10">
    <property type="entry name" value="Lipovitellin-phosvitin complex, chain A, domain 4"/>
    <property type="match status" value="1"/>
</dbReference>
<keyword evidence="7" id="KW-1015">Disulfide bond</keyword>
<dbReference type="SMART" id="SM01169">
    <property type="entry name" value="DUF1943"/>
    <property type="match status" value="1"/>
</dbReference>
<evidence type="ECO:0000256" key="2">
    <source>
        <dbReference type="ARBA" id="ARBA00022448"/>
    </source>
</evidence>
<comment type="subcellular location">
    <subcellularLocation>
        <location evidence="1">Secreted</location>
    </subcellularLocation>
</comment>
<evidence type="ECO:0000313" key="13">
    <source>
        <dbReference type="EMBL" id="CAH0110130.1"/>
    </source>
</evidence>
<dbReference type="GO" id="GO:0005319">
    <property type="term" value="F:lipid transporter activity"/>
    <property type="evidence" value="ECO:0007669"/>
    <property type="project" value="InterPro"/>
</dbReference>
<dbReference type="SUPFAM" id="SSF48431">
    <property type="entry name" value="Lipovitellin-phosvitin complex, superhelical domain"/>
    <property type="match status" value="1"/>
</dbReference>
<keyword evidence="14" id="KW-1185">Reference proteome</keyword>
<evidence type="ECO:0000259" key="12">
    <source>
        <dbReference type="PROSITE" id="PS51233"/>
    </source>
</evidence>
<evidence type="ECO:0000256" key="8">
    <source>
        <dbReference type="ARBA" id="ARBA00023180"/>
    </source>
</evidence>
<reference evidence="13" key="1">
    <citation type="submission" date="2021-11" db="EMBL/GenBank/DDBJ databases">
        <authorList>
            <person name="Schell T."/>
        </authorList>
    </citation>
    <scope>NUCLEOTIDE SEQUENCE</scope>
    <source>
        <strain evidence="13">M5</strain>
    </source>
</reference>
<dbReference type="OrthoDB" id="6484170at2759"/>
<keyword evidence="5" id="KW-0758">Storage protein</keyword>
<dbReference type="Gene3D" id="2.30.230.10">
    <property type="entry name" value="Lipovitellin, beta-sheet shell regions, chain A"/>
    <property type="match status" value="1"/>
</dbReference>
<feature type="domain" description="VWFD" evidence="12">
    <location>
        <begin position="3614"/>
        <end position="3790"/>
    </location>
</feature>
<dbReference type="SUPFAM" id="SSF56968">
    <property type="entry name" value="Lipovitellin-phosvitin complex, beta-sheet shell regions"/>
    <property type="match status" value="2"/>
</dbReference>
<dbReference type="Pfam" id="PF09172">
    <property type="entry name" value="Vit_open_b-sht"/>
    <property type="match status" value="1"/>
</dbReference>
<dbReference type="FunFam" id="1.25.10.20:FF:000005">
    <property type="entry name" value="Apolipoprotein lipid transfer particle"/>
    <property type="match status" value="1"/>
</dbReference>
<keyword evidence="8" id="KW-0325">Glycoprotein</keyword>